<comment type="caution">
    <text evidence="1">The sequence shown here is derived from an EMBL/GenBank/DDBJ whole genome shotgun (WGS) entry which is preliminary data.</text>
</comment>
<gene>
    <name evidence="1" type="ORF">GCM10011363_25610</name>
</gene>
<keyword evidence="2" id="KW-1185">Reference proteome</keyword>
<evidence type="ECO:0000313" key="2">
    <source>
        <dbReference type="Proteomes" id="UP000645462"/>
    </source>
</evidence>
<name>A0ABQ1KTQ0_9RHOB</name>
<dbReference type="Gene3D" id="3.40.1730.10">
    <property type="entry name" value="pa0076 domain"/>
    <property type="match status" value="1"/>
</dbReference>
<dbReference type="PIRSF" id="PIRSF029287">
    <property type="entry name" value="UCP029287"/>
    <property type="match status" value="1"/>
</dbReference>
<protein>
    <recommendedName>
        <fullName evidence="3">Type VI secretion system-associated protein TagF</fullName>
    </recommendedName>
</protein>
<dbReference type="RefSeq" id="WP_188482453.1">
    <property type="nucleotide sequence ID" value="NZ_BMFC01000006.1"/>
</dbReference>
<dbReference type="InterPro" id="IPR038225">
    <property type="entry name" value="TagF_sf"/>
</dbReference>
<dbReference type="InterPro" id="IPR017748">
    <property type="entry name" value="TagF"/>
</dbReference>
<dbReference type="EMBL" id="BMFC01000006">
    <property type="protein sequence ID" value="GGC07739.1"/>
    <property type="molecule type" value="Genomic_DNA"/>
</dbReference>
<dbReference type="NCBIfam" id="TIGR03373">
    <property type="entry name" value="VI_minor_4"/>
    <property type="match status" value="1"/>
</dbReference>
<proteinExistence type="predicted"/>
<reference evidence="2" key="1">
    <citation type="journal article" date="2019" name="Int. J. Syst. Evol. Microbiol.">
        <title>The Global Catalogue of Microorganisms (GCM) 10K type strain sequencing project: providing services to taxonomists for standard genome sequencing and annotation.</title>
        <authorList>
            <consortium name="The Broad Institute Genomics Platform"/>
            <consortium name="The Broad Institute Genome Sequencing Center for Infectious Disease"/>
            <person name="Wu L."/>
            <person name="Ma J."/>
        </authorList>
    </citation>
    <scope>NUCLEOTIDE SEQUENCE [LARGE SCALE GENOMIC DNA]</scope>
    <source>
        <strain evidence="2">CGMCC 1.12478</strain>
    </source>
</reference>
<dbReference type="Pfam" id="PF09867">
    <property type="entry name" value="TagF_N"/>
    <property type="match status" value="1"/>
</dbReference>
<dbReference type="Proteomes" id="UP000645462">
    <property type="component" value="Unassembled WGS sequence"/>
</dbReference>
<accession>A0ABQ1KTQ0</accession>
<organism evidence="1 2">
    <name type="scientific">Marivita lacus</name>
    <dbReference type="NCBI Taxonomy" id="1323742"/>
    <lineage>
        <taxon>Bacteria</taxon>
        <taxon>Pseudomonadati</taxon>
        <taxon>Pseudomonadota</taxon>
        <taxon>Alphaproteobacteria</taxon>
        <taxon>Rhodobacterales</taxon>
        <taxon>Roseobacteraceae</taxon>
        <taxon>Marivita</taxon>
    </lineage>
</organism>
<sequence length="227" mass="24590">MTAAMFGAFGKIPSVGDFFRINAPTGFATVWDEWLQRCLLSGAHFYGARWDELYMSGPIWRFCLSAGIAGPNAIMGVLMPSVDRVGRRFPLTLMGPVTQETPVIQVHFADADTFDSLETIALSVLDEDIGKDALGEKLSVLDPPVITKTASCRIVPGTGLACTGTDPQDMLHRVSAGLLARSFQAPTIWSTLMEGDCRLMVCDGLPEGANMQGLFDLDADLWREGIT</sequence>
<evidence type="ECO:0000313" key="1">
    <source>
        <dbReference type="EMBL" id="GGC07739.1"/>
    </source>
</evidence>
<evidence type="ECO:0008006" key="3">
    <source>
        <dbReference type="Google" id="ProtNLM"/>
    </source>
</evidence>